<dbReference type="EMBL" id="CP002042">
    <property type="protein sequence ID" value="ADH64150.1"/>
    <property type="molecule type" value="Genomic_DNA"/>
</dbReference>
<proteinExistence type="predicted"/>
<reference evidence="1 2" key="1">
    <citation type="journal article" date="2010" name="Stand. Genomic Sci.">
        <title>Complete genome sequence of Meiothermus silvanus type strain (VI-R2).</title>
        <authorList>
            <person name="Sikorski J."/>
            <person name="Tindall B.J."/>
            <person name="Lowry S."/>
            <person name="Lucas S."/>
            <person name="Nolan M."/>
            <person name="Copeland A."/>
            <person name="Glavina Del Rio T."/>
            <person name="Tice H."/>
            <person name="Cheng J.F."/>
            <person name="Han C."/>
            <person name="Pitluck S."/>
            <person name="Liolios K."/>
            <person name="Ivanova N."/>
            <person name="Mavromatis K."/>
            <person name="Mikhailova N."/>
            <person name="Pati A."/>
            <person name="Goodwin L."/>
            <person name="Chen A."/>
            <person name="Palaniappan K."/>
            <person name="Land M."/>
            <person name="Hauser L."/>
            <person name="Chang Y.J."/>
            <person name="Jeffries C.D."/>
            <person name="Rohde M."/>
            <person name="Goker M."/>
            <person name="Woyke T."/>
            <person name="Bristow J."/>
            <person name="Eisen J.A."/>
            <person name="Markowitz V."/>
            <person name="Hugenholtz P."/>
            <person name="Kyrpides N.C."/>
            <person name="Klenk H.P."/>
            <person name="Lapidus A."/>
        </authorList>
    </citation>
    <scope>NUCLEOTIDE SEQUENCE [LARGE SCALE GENOMIC DNA]</scope>
    <source>
        <strain evidence="2">ATCC 700542 / DSM 9946 / VI-R2</strain>
    </source>
</reference>
<evidence type="ECO:0008006" key="3">
    <source>
        <dbReference type="Google" id="ProtNLM"/>
    </source>
</evidence>
<dbReference type="AlphaFoldDB" id="D7BIH5"/>
<organism evidence="1 2">
    <name type="scientific">Allomeiothermus silvanus (strain ATCC 700542 / DSM 9946 / NBRC 106475 / NCIMB 13440 / VI-R2)</name>
    <name type="common">Thermus silvanus</name>
    <dbReference type="NCBI Taxonomy" id="526227"/>
    <lineage>
        <taxon>Bacteria</taxon>
        <taxon>Thermotogati</taxon>
        <taxon>Deinococcota</taxon>
        <taxon>Deinococci</taxon>
        <taxon>Thermales</taxon>
        <taxon>Thermaceae</taxon>
        <taxon>Allomeiothermus</taxon>
    </lineage>
</organism>
<dbReference type="HOGENOM" id="CLU_2025663_0_0_0"/>
<dbReference type="PROSITE" id="PS51257">
    <property type="entry name" value="PROKAR_LIPOPROTEIN"/>
    <property type="match status" value="1"/>
</dbReference>
<dbReference type="eggNOG" id="ENOG5030PYK">
    <property type="taxonomic scope" value="Bacteria"/>
</dbReference>
<keyword evidence="2" id="KW-1185">Reference proteome</keyword>
<dbReference type="KEGG" id="msv:Mesil_2285"/>
<protein>
    <recommendedName>
        <fullName evidence="3">Lipoprotein</fullName>
    </recommendedName>
</protein>
<sequence length="147" mass="16305">MAKKSLLLSALGLVLLLTGCALQLYPVRELVLSERYRLVALDAILLERRMEGEVEVTSFRYLSSPYTPRSLEALGNQLQAQLESRGYQMRCKTMNALPILGGPQYTLRMSRGNEGVGLFLRPLGEPDAYRLEVGPADPNPPLTCPAR</sequence>
<dbReference type="RefSeq" id="WP_013158695.1">
    <property type="nucleotide sequence ID" value="NC_014212.1"/>
</dbReference>
<evidence type="ECO:0000313" key="2">
    <source>
        <dbReference type="Proteomes" id="UP000001916"/>
    </source>
</evidence>
<gene>
    <name evidence="1" type="ordered locus">Mesil_2285</name>
</gene>
<dbReference type="Proteomes" id="UP000001916">
    <property type="component" value="Chromosome"/>
</dbReference>
<accession>D7BIH5</accession>
<evidence type="ECO:0000313" key="1">
    <source>
        <dbReference type="EMBL" id="ADH64150.1"/>
    </source>
</evidence>
<name>D7BIH5_ALLS1</name>